<sequence length="168" mass="18806">MVIGCAEAGKTTLIRKLKGEKNITTTTTKGIEINVHEFELDDKECTIKTCEKTMDIEENTSNASANEDNLKMLSLLDFAGQSAYYACHHIFFSPRAFYILVVDISKDLNSQADKACDQEGLIYSNWTYADYIKYWLGSIHTYGSMSAPVILVFSHSEDIGADPDKVVR</sequence>
<dbReference type="PROSITE" id="PS51424">
    <property type="entry name" value="ROC"/>
    <property type="match status" value="1"/>
</dbReference>
<proteinExistence type="predicted"/>
<evidence type="ECO:0000313" key="5">
    <source>
        <dbReference type="Proteomes" id="UP000005408"/>
    </source>
</evidence>
<accession>A0A8W8NZG9</accession>
<protein>
    <recommendedName>
        <fullName evidence="3">Roc domain-containing protein</fullName>
    </recommendedName>
</protein>
<evidence type="ECO:0000259" key="3">
    <source>
        <dbReference type="PROSITE" id="PS51424"/>
    </source>
</evidence>
<reference evidence="4" key="1">
    <citation type="submission" date="2022-08" db="UniProtKB">
        <authorList>
            <consortium name="EnsemblMetazoa"/>
        </authorList>
    </citation>
    <scope>IDENTIFICATION</scope>
    <source>
        <strain evidence="4">05x7-T-G4-1.051#20</strain>
    </source>
</reference>
<dbReference type="Pfam" id="PF08477">
    <property type="entry name" value="Roc"/>
    <property type="match status" value="1"/>
</dbReference>
<name>A0A8W8NZG9_MAGGI</name>
<dbReference type="SUPFAM" id="SSF52540">
    <property type="entry name" value="P-loop containing nucleoside triphosphate hydrolases"/>
    <property type="match status" value="1"/>
</dbReference>
<dbReference type="InterPro" id="IPR020859">
    <property type="entry name" value="ROC"/>
</dbReference>
<feature type="domain" description="Roc" evidence="3">
    <location>
        <begin position="1"/>
        <end position="168"/>
    </location>
</feature>
<dbReference type="InterPro" id="IPR027417">
    <property type="entry name" value="P-loop_NTPase"/>
</dbReference>
<evidence type="ECO:0000256" key="2">
    <source>
        <dbReference type="ARBA" id="ARBA00022741"/>
    </source>
</evidence>
<keyword evidence="1" id="KW-0677">Repeat</keyword>
<dbReference type="Gene3D" id="3.40.50.300">
    <property type="entry name" value="P-loop containing nucleotide triphosphate hydrolases"/>
    <property type="match status" value="1"/>
</dbReference>
<keyword evidence="5" id="KW-1185">Reference proteome</keyword>
<dbReference type="Proteomes" id="UP000005408">
    <property type="component" value="Unassembled WGS sequence"/>
</dbReference>
<evidence type="ECO:0000313" key="4">
    <source>
        <dbReference type="EnsemblMetazoa" id="G774.1:cds"/>
    </source>
</evidence>
<evidence type="ECO:0000256" key="1">
    <source>
        <dbReference type="ARBA" id="ARBA00022737"/>
    </source>
</evidence>
<organism evidence="4 5">
    <name type="scientific">Magallana gigas</name>
    <name type="common">Pacific oyster</name>
    <name type="synonym">Crassostrea gigas</name>
    <dbReference type="NCBI Taxonomy" id="29159"/>
    <lineage>
        <taxon>Eukaryota</taxon>
        <taxon>Metazoa</taxon>
        <taxon>Spiralia</taxon>
        <taxon>Lophotrochozoa</taxon>
        <taxon>Mollusca</taxon>
        <taxon>Bivalvia</taxon>
        <taxon>Autobranchia</taxon>
        <taxon>Pteriomorphia</taxon>
        <taxon>Ostreida</taxon>
        <taxon>Ostreoidea</taxon>
        <taxon>Ostreidae</taxon>
        <taxon>Magallana</taxon>
    </lineage>
</organism>
<dbReference type="EnsemblMetazoa" id="G774.1">
    <property type="protein sequence ID" value="G774.1:cds"/>
    <property type="gene ID" value="G774"/>
</dbReference>
<dbReference type="GO" id="GO:0000166">
    <property type="term" value="F:nucleotide binding"/>
    <property type="evidence" value="ECO:0007669"/>
    <property type="project" value="UniProtKB-KW"/>
</dbReference>
<keyword evidence="2" id="KW-0547">Nucleotide-binding</keyword>
<dbReference type="AlphaFoldDB" id="A0A8W8NZG9"/>